<dbReference type="GO" id="GO:0009234">
    <property type="term" value="P:menaquinone biosynthetic process"/>
    <property type="evidence" value="ECO:0007669"/>
    <property type="project" value="UniProtKB-UniPathway"/>
</dbReference>
<keyword evidence="6 8" id="KW-1133">Transmembrane helix</keyword>
<comment type="caution">
    <text evidence="9">The sequence shown here is derived from an EMBL/GenBank/DDBJ whole genome shotgun (WGS) entry which is preliminary data.</text>
</comment>
<feature type="transmembrane region" description="Helical" evidence="8">
    <location>
        <begin position="130"/>
        <end position="147"/>
    </location>
</feature>
<feature type="transmembrane region" description="Helical" evidence="8">
    <location>
        <begin position="254"/>
        <end position="272"/>
    </location>
</feature>
<feature type="transmembrane region" description="Helical" evidence="8">
    <location>
        <begin position="229"/>
        <end position="248"/>
    </location>
</feature>
<feature type="transmembrane region" description="Helical" evidence="8">
    <location>
        <begin position="159"/>
        <end position="177"/>
    </location>
</feature>
<dbReference type="AlphaFoldDB" id="A0A4R2K8A8"/>
<evidence type="ECO:0000256" key="4">
    <source>
        <dbReference type="ARBA" id="ARBA00022679"/>
    </source>
</evidence>
<evidence type="ECO:0000256" key="7">
    <source>
        <dbReference type="ARBA" id="ARBA00023136"/>
    </source>
</evidence>
<dbReference type="CDD" id="cd13962">
    <property type="entry name" value="PT_UbiA_UBIAD1"/>
    <property type="match status" value="1"/>
</dbReference>
<dbReference type="GO" id="GO:0004659">
    <property type="term" value="F:prenyltransferase activity"/>
    <property type="evidence" value="ECO:0007669"/>
    <property type="project" value="InterPro"/>
</dbReference>
<reference evidence="9 10" key="1">
    <citation type="submission" date="2019-03" db="EMBL/GenBank/DDBJ databases">
        <title>Genomic Encyclopedia of Type Strains, Phase IV (KMG-IV): sequencing the most valuable type-strain genomes for metagenomic binning, comparative biology and taxonomic classification.</title>
        <authorList>
            <person name="Goeker M."/>
        </authorList>
    </citation>
    <scope>NUCLEOTIDE SEQUENCE [LARGE SCALE GENOMIC DNA]</scope>
    <source>
        <strain evidence="9 10">DSM 13054</strain>
    </source>
</reference>
<keyword evidence="5 8" id="KW-0812">Transmembrane</keyword>
<feature type="transmembrane region" description="Helical" evidence="8">
    <location>
        <begin position="183"/>
        <end position="203"/>
    </location>
</feature>
<evidence type="ECO:0000313" key="10">
    <source>
        <dbReference type="Proteomes" id="UP000294886"/>
    </source>
</evidence>
<keyword evidence="7 8" id="KW-0472">Membrane</keyword>
<dbReference type="GO" id="GO:0042371">
    <property type="term" value="P:vitamin K biosynthetic process"/>
    <property type="evidence" value="ECO:0007669"/>
    <property type="project" value="TreeGrafter"/>
</dbReference>
<dbReference type="PIRSF" id="PIRSF005355">
    <property type="entry name" value="UBIAD1"/>
    <property type="match status" value="1"/>
</dbReference>
<dbReference type="EMBL" id="SLWU01000011">
    <property type="protein sequence ID" value="TCO66276.1"/>
    <property type="molecule type" value="Genomic_DNA"/>
</dbReference>
<dbReference type="Pfam" id="PF01040">
    <property type="entry name" value="UbiA"/>
    <property type="match status" value="1"/>
</dbReference>
<dbReference type="InterPro" id="IPR026046">
    <property type="entry name" value="UBIAD1"/>
</dbReference>
<accession>A0A4R2K8A8</accession>
<protein>
    <submittedName>
        <fullName evidence="9">1,4-dihydroxy-2-naphthoate octaprenyltransferase</fullName>
    </submittedName>
</protein>
<dbReference type="Proteomes" id="UP000294886">
    <property type="component" value="Unassembled WGS sequence"/>
</dbReference>
<proteinExistence type="predicted"/>
<evidence type="ECO:0000256" key="6">
    <source>
        <dbReference type="ARBA" id="ARBA00022989"/>
    </source>
</evidence>
<dbReference type="Gene3D" id="1.10.357.140">
    <property type="entry name" value="UbiA prenyltransferase"/>
    <property type="match status" value="1"/>
</dbReference>
<organism evidence="9 10">
    <name type="scientific">Caldanaerobacter subterraneus</name>
    <dbReference type="NCBI Taxonomy" id="911092"/>
    <lineage>
        <taxon>Bacteria</taxon>
        <taxon>Bacillati</taxon>
        <taxon>Bacillota</taxon>
        <taxon>Clostridia</taxon>
        <taxon>Thermoanaerobacterales</taxon>
        <taxon>Thermoanaerobacteraceae</taxon>
        <taxon>Caldanaerobacter</taxon>
    </lineage>
</organism>
<gene>
    <name evidence="9" type="ORF">EV203_11154</name>
</gene>
<feature type="transmembrane region" description="Helical" evidence="8">
    <location>
        <begin position="44"/>
        <end position="61"/>
    </location>
</feature>
<feature type="transmembrane region" description="Helical" evidence="8">
    <location>
        <begin position="21"/>
        <end position="38"/>
    </location>
</feature>
<name>A0A4R2K8A8_9THEO</name>
<evidence type="ECO:0000256" key="8">
    <source>
        <dbReference type="SAM" id="Phobius"/>
    </source>
</evidence>
<evidence type="ECO:0000256" key="1">
    <source>
        <dbReference type="ARBA" id="ARBA00004141"/>
    </source>
</evidence>
<evidence type="ECO:0000256" key="2">
    <source>
        <dbReference type="ARBA" id="ARBA00004863"/>
    </source>
</evidence>
<dbReference type="UniPathway" id="UPA00079"/>
<feature type="transmembrane region" description="Helical" evidence="8">
    <location>
        <begin position="105"/>
        <end position="124"/>
    </location>
</feature>
<dbReference type="InterPro" id="IPR044878">
    <property type="entry name" value="UbiA_sf"/>
</dbReference>
<dbReference type="PANTHER" id="PTHR13929">
    <property type="entry name" value="1,4-DIHYDROXY-2-NAPHTHOATE OCTAPRENYLTRANSFERASE"/>
    <property type="match status" value="1"/>
</dbReference>
<keyword evidence="3" id="KW-0474">Menaquinone biosynthesis</keyword>
<comment type="pathway">
    <text evidence="2">Quinol/quinone metabolism; menaquinone biosynthesis.</text>
</comment>
<comment type="subcellular location">
    <subcellularLocation>
        <location evidence="1">Membrane</location>
        <topology evidence="1">Multi-pass membrane protein</topology>
    </subcellularLocation>
</comment>
<dbReference type="PANTHER" id="PTHR13929:SF0">
    <property type="entry name" value="UBIA PRENYLTRANSFERASE DOMAIN-CONTAINING PROTEIN 1"/>
    <property type="match status" value="1"/>
</dbReference>
<dbReference type="GO" id="GO:0016020">
    <property type="term" value="C:membrane"/>
    <property type="evidence" value="ECO:0007669"/>
    <property type="project" value="UniProtKB-SubCell"/>
</dbReference>
<dbReference type="InterPro" id="IPR000537">
    <property type="entry name" value="UbiA_prenyltransferase"/>
</dbReference>
<evidence type="ECO:0000313" key="9">
    <source>
        <dbReference type="EMBL" id="TCO66276.1"/>
    </source>
</evidence>
<keyword evidence="4 9" id="KW-0808">Transferase</keyword>
<evidence type="ECO:0000256" key="5">
    <source>
        <dbReference type="ARBA" id="ARBA00022692"/>
    </source>
</evidence>
<evidence type="ECO:0000256" key="3">
    <source>
        <dbReference type="ARBA" id="ARBA00022428"/>
    </source>
</evidence>
<sequence length="309" mass="34470">MDKKEFLRIWKGFWQLADPKIWIASTVPMFVAAAYAYGKTGEFDLFWFVVSVIGIYLIEIGKNAVNEFIDYKSGVDTFVTPDKRTPFSGGKKTIVEGKLTVEETVIIALVTILVACAIGLAIVIFREPRVFIVGLAGVLIAVFYSLPPFKLSYRGFGEIAVGITFGPLIVIGMYLVMTHHVSIDVLLVSLPIGFLITNVLWINQYPDYEADLKGHKYNLLVRIGKQKGVIVYASLYIAAYLSLALIALVTKNPIWLMTFITIPLAVRSVNVARKYYDEIPKLVKANADTIKIYQIVGLIMILSSLVSRF</sequence>
<dbReference type="RefSeq" id="WP_132039728.1">
    <property type="nucleotide sequence ID" value="NZ_SLWU01000011.1"/>
</dbReference>